<dbReference type="AlphaFoldDB" id="A0AAV6LCA4"/>
<sequence length="93" mass="10283">MQETLLNCSSCPLLLLNCHGLPFSTKGTRLDHSDIFGIHREVFLDFNQTAVSKLNEKKILTPVSILISEVKLQATVENARQTSKLGALSFIVV</sequence>
<proteinExistence type="predicted"/>
<name>A0AAV6LCA4_9ERIC</name>
<gene>
    <name evidence="1" type="ORF">RHGRI_005176</name>
</gene>
<reference evidence="1" key="1">
    <citation type="submission" date="2020-08" db="EMBL/GenBank/DDBJ databases">
        <title>Plant Genome Project.</title>
        <authorList>
            <person name="Zhang R.-G."/>
        </authorList>
    </citation>
    <scope>NUCLEOTIDE SEQUENCE</scope>
    <source>
        <strain evidence="1">WSP0</strain>
        <tissue evidence="1">Leaf</tissue>
    </source>
</reference>
<dbReference type="Proteomes" id="UP000823749">
    <property type="component" value="Chromosome 2"/>
</dbReference>
<evidence type="ECO:0000313" key="2">
    <source>
        <dbReference type="Proteomes" id="UP000823749"/>
    </source>
</evidence>
<accession>A0AAV6LCA4</accession>
<comment type="caution">
    <text evidence="1">The sequence shown here is derived from an EMBL/GenBank/DDBJ whole genome shotgun (WGS) entry which is preliminary data.</text>
</comment>
<dbReference type="EMBL" id="JACTNZ010000002">
    <property type="protein sequence ID" value="KAG5562351.1"/>
    <property type="molecule type" value="Genomic_DNA"/>
</dbReference>
<protein>
    <submittedName>
        <fullName evidence="1">Uncharacterized protein</fullName>
    </submittedName>
</protein>
<evidence type="ECO:0000313" key="1">
    <source>
        <dbReference type="EMBL" id="KAG5562351.1"/>
    </source>
</evidence>
<organism evidence="1 2">
    <name type="scientific">Rhododendron griersonianum</name>
    <dbReference type="NCBI Taxonomy" id="479676"/>
    <lineage>
        <taxon>Eukaryota</taxon>
        <taxon>Viridiplantae</taxon>
        <taxon>Streptophyta</taxon>
        <taxon>Embryophyta</taxon>
        <taxon>Tracheophyta</taxon>
        <taxon>Spermatophyta</taxon>
        <taxon>Magnoliopsida</taxon>
        <taxon>eudicotyledons</taxon>
        <taxon>Gunneridae</taxon>
        <taxon>Pentapetalae</taxon>
        <taxon>asterids</taxon>
        <taxon>Ericales</taxon>
        <taxon>Ericaceae</taxon>
        <taxon>Ericoideae</taxon>
        <taxon>Rhodoreae</taxon>
        <taxon>Rhododendron</taxon>
    </lineage>
</organism>
<keyword evidence="2" id="KW-1185">Reference proteome</keyword>